<dbReference type="InterPro" id="IPR050213">
    <property type="entry name" value="GST_superfamily"/>
</dbReference>
<dbReference type="SUPFAM" id="SSF52833">
    <property type="entry name" value="Thioredoxin-like"/>
    <property type="match status" value="1"/>
</dbReference>
<dbReference type="PANTHER" id="PTHR11571:SF263">
    <property type="entry name" value="GLUTATHIONE S-TRANSFERASE"/>
    <property type="match status" value="1"/>
</dbReference>
<dbReference type="Gene3D" id="1.20.1050.10">
    <property type="match status" value="1"/>
</dbReference>
<evidence type="ECO:0000259" key="2">
    <source>
        <dbReference type="PROSITE" id="PS50405"/>
    </source>
</evidence>
<evidence type="ECO:0008006" key="5">
    <source>
        <dbReference type="Google" id="ProtNLM"/>
    </source>
</evidence>
<dbReference type="Pfam" id="PF14497">
    <property type="entry name" value="GST_C_3"/>
    <property type="match status" value="1"/>
</dbReference>
<gene>
    <name evidence="3" type="ORF">Clacol_001914</name>
</gene>
<dbReference type="PANTHER" id="PTHR11571">
    <property type="entry name" value="GLUTATHIONE S-TRANSFERASE"/>
    <property type="match status" value="1"/>
</dbReference>
<dbReference type="GO" id="GO:0006749">
    <property type="term" value="P:glutathione metabolic process"/>
    <property type="evidence" value="ECO:0007669"/>
    <property type="project" value="TreeGrafter"/>
</dbReference>
<comment type="caution">
    <text evidence="3">The sequence shown here is derived from an EMBL/GenBank/DDBJ whole genome shotgun (WGS) entry which is preliminary data.</text>
</comment>
<dbReference type="SUPFAM" id="SSF47616">
    <property type="entry name" value="GST C-terminal domain-like"/>
    <property type="match status" value="1"/>
</dbReference>
<feature type="domain" description="GST N-terminal" evidence="1">
    <location>
        <begin position="1"/>
        <end position="80"/>
    </location>
</feature>
<evidence type="ECO:0000259" key="1">
    <source>
        <dbReference type="PROSITE" id="PS50404"/>
    </source>
</evidence>
<reference evidence="3" key="1">
    <citation type="submission" date="2021-10" db="EMBL/GenBank/DDBJ databases">
        <title>De novo Genome Assembly of Clathrus columnatus (Basidiomycota, Fungi) Using Illumina and Nanopore Sequence Data.</title>
        <authorList>
            <person name="Ogiso-Tanaka E."/>
            <person name="Itagaki H."/>
            <person name="Hosoya T."/>
            <person name="Hosaka K."/>
        </authorList>
    </citation>
    <scope>NUCLEOTIDE SEQUENCE</scope>
    <source>
        <strain evidence="3">MO-923</strain>
    </source>
</reference>
<keyword evidence="4" id="KW-1185">Reference proteome</keyword>
<proteinExistence type="predicted"/>
<evidence type="ECO:0000313" key="4">
    <source>
        <dbReference type="Proteomes" id="UP001050691"/>
    </source>
</evidence>
<dbReference type="InterPro" id="IPR036249">
    <property type="entry name" value="Thioredoxin-like_sf"/>
</dbReference>
<feature type="domain" description="GST C-terminal" evidence="2">
    <location>
        <begin position="82"/>
        <end position="221"/>
    </location>
</feature>
<organism evidence="3 4">
    <name type="scientific">Clathrus columnatus</name>
    <dbReference type="NCBI Taxonomy" id="1419009"/>
    <lineage>
        <taxon>Eukaryota</taxon>
        <taxon>Fungi</taxon>
        <taxon>Dikarya</taxon>
        <taxon>Basidiomycota</taxon>
        <taxon>Agaricomycotina</taxon>
        <taxon>Agaricomycetes</taxon>
        <taxon>Phallomycetidae</taxon>
        <taxon>Phallales</taxon>
        <taxon>Clathraceae</taxon>
        <taxon>Clathrus</taxon>
    </lineage>
</organism>
<dbReference type="PROSITE" id="PS50405">
    <property type="entry name" value="GST_CTER"/>
    <property type="match status" value="1"/>
</dbReference>
<dbReference type="FunFam" id="1.20.1050.10:FF:000051">
    <property type="entry name" value="Glutathione S-transferase"/>
    <property type="match status" value="1"/>
</dbReference>
<name>A0AAV4ZZD3_9AGAM</name>
<dbReference type="AlphaFoldDB" id="A0AAV4ZZD3"/>
<dbReference type="PROSITE" id="PS50404">
    <property type="entry name" value="GST_NTER"/>
    <property type="match status" value="1"/>
</dbReference>
<dbReference type="Proteomes" id="UP001050691">
    <property type="component" value="Unassembled WGS sequence"/>
</dbReference>
<dbReference type="InterPro" id="IPR004046">
    <property type="entry name" value="GST_C"/>
</dbReference>
<sequence>MAPKYTLLYWEDSPLLFEYSNTPFEDNTELEVFSKHLSPQGMHFAPPVLQIKDDESGNDFVLSQTPAILAYIGSKFGLVGSNEREHATINQLTLTALDLSNETHDLHHPISVNLYYEDQKTESKRRAEDFRENRIPKFLTHFETVLQNNTNNNNNFLVGLTISTADLTLFQVLDGLHFALPRRIGTLRKSGEYTRVFQLYDRVKDELKDYLGSKRRRDYSIGLYRDYPELDQE</sequence>
<dbReference type="InterPro" id="IPR004045">
    <property type="entry name" value="Glutathione_S-Trfase_N"/>
</dbReference>
<dbReference type="GO" id="GO:0004364">
    <property type="term" value="F:glutathione transferase activity"/>
    <property type="evidence" value="ECO:0007669"/>
    <property type="project" value="TreeGrafter"/>
</dbReference>
<dbReference type="InterPro" id="IPR010987">
    <property type="entry name" value="Glutathione-S-Trfase_C-like"/>
</dbReference>
<accession>A0AAV4ZZD3</accession>
<protein>
    <recommendedName>
        <fullName evidence="5">Glutathione S-transferase</fullName>
    </recommendedName>
</protein>
<evidence type="ECO:0000313" key="3">
    <source>
        <dbReference type="EMBL" id="GJJ07709.1"/>
    </source>
</evidence>
<dbReference type="InterPro" id="IPR036282">
    <property type="entry name" value="Glutathione-S-Trfase_C_sf"/>
</dbReference>
<dbReference type="CDD" id="cd03192">
    <property type="entry name" value="GST_C_Sigma_like"/>
    <property type="match status" value="1"/>
</dbReference>
<dbReference type="Gene3D" id="3.40.30.10">
    <property type="entry name" value="Glutaredoxin"/>
    <property type="match status" value="1"/>
</dbReference>
<dbReference type="EMBL" id="BPWL01000002">
    <property type="protein sequence ID" value="GJJ07709.1"/>
    <property type="molecule type" value="Genomic_DNA"/>
</dbReference>